<name>A0A0M0J503_9EUKA</name>
<dbReference type="PROSITE" id="PS51746">
    <property type="entry name" value="PPM_2"/>
    <property type="match status" value="1"/>
</dbReference>
<evidence type="ECO:0000313" key="8">
    <source>
        <dbReference type="Proteomes" id="UP000037460"/>
    </source>
</evidence>
<dbReference type="InterPro" id="IPR000222">
    <property type="entry name" value="PP2C_BS"/>
</dbReference>
<dbReference type="SUPFAM" id="SSF81606">
    <property type="entry name" value="PP2C-like"/>
    <property type="match status" value="1"/>
</dbReference>
<evidence type="ECO:0000259" key="6">
    <source>
        <dbReference type="PROSITE" id="PS51746"/>
    </source>
</evidence>
<dbReference type="Proteomes" id="UP000037460">
    <property type="component" value="Unassembled WGS sequence"/>
</dbReference>
<feature type="domain" description="PPM-type phosphatase" evidence="6">
    <location>
        <begin position="73"/>
        <end position="359"/>
    </location>
</feature>
<dbReference type="Pfam" id="PF00481">
    <property type="entry name" value="PP2C"/>
    <property type="match status" value="1"/>
</dbReference>
<dbReference type="PANTHER" id="PTHR47992">
    <property type="entry name" value="PROTEIN PHOSPHATASE"/>
    <property type="match status" value="1"/>
</dbReference>
<dbReference type="PROSITE" id="PS01032">
    <property type="entry name" value="PPM_1"/>
    <property type="match status" value="1"/>
</dbReference>
<dbReference type="Gene3D" id="3.60.40.10">
    <property type="entry name" value="PPM-type phosphatase domain"/>
    <property type="match status" value="1"/>
</dbReference>
<dbReference type="CDD" id="cd00143">
    <property type="entry name" value="PP2Cc"/>
    <property type="match status" value="1"/>
</dbReference>
<dbReference type="InterPro" id="IPR036457">
    <property type="entry name" value="PPM-type-like_dom_sf"/>
</dbReference>
<gene>
    <name evidence="7" type="ORF">Ctob_003397</name>
</gene>
<evidence type="ECO:0000256" key="2">
    <source>
        <dbReference type="ARBA" id="ARBA00022801"/>
    </source>
</evidence>
<evidence type="ECO:0000256" key="4">
    <source>
        <dbReference type="RuleBase" id="RU003465"/>
    </source>
</evidence>
<keyword evidence="1" id="KW-0479">Metal-binding</keyword>
<dbReference type="InterPro" id="IPR001932">
    <property type="entry name" value="PPM-type_phosphatase-like_dom"/>
</dbReference>
<reference evidence="8" key="1">
    <citation type="journal article" date="2015" name="PLoS Genet.">
        <title>Genome Sequence and Transcriptome Analyses of Chrysochromulina tobin: Metabolic Tools for Enhanced Algal Fitness in the Prominent Order Prymnesiales (Haptophyceae).</title>
        <authorList>
            <person name="Hovde B.T."/>
            <person name="Deodato C.R."/>
            <person name="Hunsperger H.M."/>
            <person name="Ryken S.A."/>
            <person name="Yost W."/>
            <person name="Jha R.K."/>
            <person name="Patterson J."/>
            <person name="Monnat R.J. Jr."/>
            <person name="Barlow S.B."/>
            <person name="Starkenburg S.R."/>
            <person name="Cattolico R.A."/>
        </authorList>
    </citation>
    <scope>NUCLEOTIDE SEQUENCE</scope>
    <source>
        <strain evidence="8">CCMP291</strain>
    </source>
</reference>
<dbReference type="GO" id="GO:0004722">
    <property type="term" value="F:protein serine/threonine phosphatase activity"/>
    <property type="evidence" value="ECO:0007669"/>
    <property type="project" value="InterPro"/>
</dbReference>
<evidence type="ECO:0000313" key="7">
    <source>
        <dbReference type="EMBL" id="KOO21293.1"/>
    </source>
</evidence>
<dbReference type="InterPro" id="IPR015655">
    <property type="entry name" value="PP2C"/>
</dbReference>
<protein>
    <submittedName>
        <fullName evidence="7">Protein phosphatase 2c containing protein</fullName>
    </submittedName>
</protein>
<evidence type="ECO:0000256" key="1">
    <source>
        <dbReference type="ARBA" id="ARBA00022723"/>
    </source>
</evidence>
<dbReference type="AlphaFoldDB" id="A0A0M0J503"/>
<organism evidence="7 8">
    <name type="scientific">Chrysochromulina tobinii</name>
    <dbReference type="NCBI Taxonomy" id="1460289"/>
    <lineage>
        <taxon>Eukaryota</taxon>
        <taxon>Haptista</taxon>
        <taxon>Haptophyta</taxon>
        <taxon>Prymnesiophyceae</taxon>
        <taxon>Prymnesiales</taxon>
        <taxon>Chrysochromulinaceae</taxon>
        <taxon>Chrysochromulina</taxon>
    </lineage>
</organism>
<dbReference type="GO" id="GO:0046872">
    <property type="term" value="F:metal ion binding"/>
    <property type="evidence" value="ECO:0007669"/>
    <property type="project" value="UniProtKB-KW"/>
</dbReference>
<dbReference type="OrthoDB" id="10264738at2759"/>
<dbReference type="EMBL" id="JWZX01003375">
    <property type="protein sequence ID" value="KOO21293.1"/>
    <property type="molecule type" value="Genomic_DNA"/>
</dbReference>
<feature type="region of interest" description="Disordered" evidence="5">
    <location>
        <begin position="28"/>
        <end position="51"/>
    </location>
</feature>
<evidence type="ECO:0000256" key="5">
    <source>
        <dbReference type="SAM" id="MobiDB-lite"/>
    </source>
</evidence>
<feature type="compositionally biased region" description="Polar residues" evidence="5">
    <location>
        <begin position="207"/>
        <end position="220"/>
    </location>
</feature>
<feature type="region of interest" description="Disordered" evidence="5">
    <location>
        <begin position="207"/>
        <end position="227"/>
    </location>
</feature>
<dbReference type="SMART" id="SM00332">
    <property type="entry name" value="PP2Cc"/>
    <property type="match status" value="1"/>
</dbReference>
<comment type="similarity">
    <text evidence="4">Belongs to the PP2C family.</text>
</comment>
<keyword evidence="2 4" id="KW-0378">Hydrolase</keyword>
<proteinExistence type="inferred from homology"/>
<evidence type="ECO:0000256" key="3">
    <source>
        <dbReference type="ARBA" id="ARBA00022912"/>
    </source>
</evidence>
<keyword evidence="3 4" id="KW-0904">Protein phosphatase</keyword>
<sequence>MASGKSNEDFRRRRLSLVDQDPANLAQAAAAMQVSPAGTSKPKARRLSVSPEMGQKSVVPVSFNPELCGTYSCHGIEPMGATGAKAKINQDRGCVVTPFAEPEDGSYVQALFCVYDGHGASGDKASEFTMRKVADLVEQKLTAGIKEPEALRTAFLETDALLKADRTIDAELSGTTAVAMLLRQTGSKREAWLAWVGDSRAVWAQPQPTEKSGYKAQNLTEDQKPDTPAEMARIKKAGGFVSPPEEEWGGPARVWIDAEMTLPGLAMARSIGDHLVKTVGVIAEPEVVHFDNLASGFIVIASDGVWEFIDSQQAVDLIAKFISKGSTEAVTKLIETAAAKWRQEEGDYRDDITAICIQICDGLFATLE</sequence>
<comment type="caution">
    <text evidence="7">The sequence shown here is derived from an EMBL/GenBank/DDBJ whole genome shotgun (WGS) entry which is preliminary data.</text>
</comment>
<accession>A0A0M0J503</accession>
<keyword evidence="8" id="KW-1185">Reference proteome</keyword>